<proteinExistence type="predicted"/>
<gene>
    <name evidence="2" type="ORF">E4K64_37415</name>
    <name evidence="1" type="ORF">E4K66_37295</name>
</gene>
<dbReference type="EMBL" id="SPQS01000047">
    <property type="protein sequence ID" value="TFV68072.1"/>
    <property type="molecule type" value="Genomic_DNA"/>
</dbReference>
<keyword evidence="4" id="KW-1185">Reference proteome</keyword>
<reference evidence="2 3" key="2">
    <citation type="submission" date="2019-03" db="EMBL/GenBank/DDBJ databases">
        <title>Bradyrhizobium strains diversity.</title>
        <authorList>
            <person name="Urquiaga M.C.O."/>
            <person name="Hungria M."/>
            <person name="Delamuta J.R.M."/>
            <person name="Klepa M.S."/>
        </authorList>
    </citation>
    <scope>NUCLEOTIDE SEQUENCE [LARGE SCALE GENOMIC DNA]</scope>
    <source>
        <strain evidence="2 3">CNPSo 3426</strain>
    </source>
</reference>
<evidence type="ECO:0000313" key="2">
    <source>
        <dbReference type="EMBL" id="TFV68072.1"/>
    </source>
</evidence>
<dbReference type="Proteomes" id="UP000298225">
    <property type="component" value="Unassembled WGS sequence"/>
</dbReference>
<dbReference type="EMBL" id="SPQU01000047">
    <property type="protein sequence ID" value="TFV29544.1"/>
    <property type="molecule type" value="Genomic_DNA"/>
</dbReference>
<reference evidence="1 4" key="1">
    <citation type="submission" date="2019-03" db="EMBL/GenBank/DDBJ databases">
        <title>Bradyrhizobium strains diversity isolated from Chamaecrista fasciculata.</title>
        <authorList>
            <person name="Urquiaga M.C.O."/>
            <person name="Hungria M."/>
            <person name="Delamuta J.R.M."/>
        </authorList>
    </citation>
    <scope>NUCLEOTIDE SEQUENCE [LARGE SCALE GENOMIC DNA]</scope>
    <source>
        <strain evidence="1 4">CNPSo 3424</strain>
    </source>
</reference>
<name>A0A4Y9NL15_9BRAD</name>
<accession>A0A4Y9NL15</accession>
<evidence type="ECO:0000313" key="1">
    <source>
        <dbReference type="EMBL" id="TFV29544.1"/>
    </source>
</evidence>
<dbReference type="RefSeq" id="WP_126262032.1">
    <property type="nucleotide sequence ID" value="NZ_SPQS01000047.1"/>
</dbReference>
<evidence type="ECO:0000313" key="4">
    <source>
        <dbReference type="Proteomes" id="UP000298225"/>
    </source>
</evidence>
<dbReference type="OrthoDB" id="2874181at2"/>
<protein>
    <submittedName>
        <fullName evidence="2">Uncharacterized protein</fullName>
    </submittedName>
</protein>
<organism evidence="2 3">
    <name type="scientific">Bradyrhizobium frederickii</name>
    <dbReference type="NCBI Taxonomy" id="2560054"/>
    <lineage>
        <taxon>Bacteria</taxon>
        <taxon>Pseudomonadati</taxon>
        <taxon>Pseudomonadota</taxon>
        <taxon>Alphaproteobacteria</taxon>
        <taxon>Hyphomicrobiales</taxon>
        <taxon>Nitrobacteraceae</taxon>
        <taxon>Bradyrhizobium</taxon>
    </lineage>
</organism>
<dbReference type="AlphaFoldDB" id="A0A4Y9NL15"/>
<comment type="caution">
    <text evidence="2">The sequence shown here is derived from an EMBL/GenBank/DDBJ whole genome shotgun (WGS) entry which is preliminary data.</text>
</comment>
<sequence length="75" mass="8192">MSFSKPTFFGDPWLDDEGTNVVPFESPCNSIYLAVGDFGLAKIFDISRFVAALPRCAKTCPSEEFRLLLGGVGSR</sequence>
<dbReference type="Proteomes" id="UP000297700">
    <property type="component" value="Unassembled WGS sequence"/>
</dbReference>
<accession>A0A4Y9KRY7</accession>
<evidence type="ECO:0000313" key="3">
    <source>
        <dbReference type="Proteomes" id="UP000297700"/>
    </source>
</evidence>